<gene>
    <name evidence="4" type="ORF">QFW81_17265</name>
</gene>
<accession>A0ABT6JY77</accession>
<evidence type="ECO:0000256" key="1">
    <source>
        <dbReference type="ARBA" id="ARBA00022801"/>
    </source>
</evidence>
<feature type="domain" description="Peptidase S9 prolyl oligopeptidase catalytic" evidence="3">
    <location>
        <begin position="355"/>
        <end position="559"/>
    </location>
</feature>
<dbReference type="RefSeq" id="WP_280580452.1">
    <property type="nucleotide sequence ID" value="NZ_JARXRO010000020.1"/>
</dbReference>
<dbReference type="EC" id="3.4.-.-" evidence="4"/>
<dbReference type="PANTHER" id="PTHR42776">
    <property type="entry name" value="SERINE PEPTIDASE S9 FAMILY MEMBER"/>
    <property type="match status" value="1"/>
</dbReference>
<evidence type="ECO:0000313" key="5">
    <source>
        <dbReference type="Proteomes" id="UP001156873"/>
    </source>
</evidence>
<dbReference type="InterPro" id="IPR029058">
    <property type="entry name" value="AB_hydrolase_fold"/>
</dbReference>
<dbReference type="Pfam" id="PF00326">
    <property type="entry name" value="Peptidase_S9"/>
    <property type="match status" value="1"/>
</dbReference>
<keyword evidence="5" id="KW-1185">Reference proteome</keyword>
<dbReference type="SUPFAM" id="SSF82171">
    <property type="entry name" value="DPP6 N-terminal domain-like"/>
    <property type="match status" value="1"/>
</dbReference>
<protein>
    <submittedName>
        <fullName evidence="4">S9 family peptidase</fullName>
        <ecNumber evidence="4">3.4.-.-</ecNumber>
    </submittedName>
</protein>
<dbReference type="EMBL" id="JARXRO010000020">
    <property type="protein sequence ID" value="MDH5835660.1"/>
    <property type="molecule type" value="Genomic_DNA"/>
</dbReference>
<organism evidence="4 5">
    <name type="scientific">Luteimonas kalidii</name>
    <dbReference type="NCBI Taxonomy" id="3042025"/>
    <lineage>
        <taxon>Bacteria</taxon>
        <taxon>Pseudomonadati</taxon>
        <taxon>Pseudomonadota</taxon>
        <taxon>Gammaproteobacteria</taxon>
        <taxon>Lysobacterales</taxon>
        <taxon>Lysobacteraceae</taxon>
        <taxon>Luteimonas</taxon>
    </lineage>
</organism>
<comment type="caution">
    <text evidence="4">The sequence shown here is derived from an EMBL/GenBank/DDBJ whole genome shotgun (WGS) entry which is preliminary data.</text>
</comment>
<reference evidence="4 5" key="1">
    <citation type="submission" date="2023-04" db="EMBL/GenBank/DDBJ databases">
        <title>Luteimonas sp. M1R5S59.</title>
        <authorList>
            <person name="Sun J.-Q."/>
        </authorList>
    </citation>
    <scope>NUCLEOTIDE SEQUENCE [LARGE SCALE GENOMIC DNA]</scope>
    <source>
        <strain evidence="4 5">M1R5S59</strain>
    </source>
</reference>
<keyword evidence="1 4" id="KW-0378">Hydrolase</keyword>
<dbReference type="Gene3D" id="3.40.50.1820">
    <property type="entry name" value="alpha/beta hydrolase"/>
    <property type="match status" value="1"/>
</dbReference>
<evidence type="ECO:0000259" key="3">
    <source>
        <dbReference type="Pfam" id="PF00326"/>
    </source>
</evidence>
<dbReference type="InterPro" id="IPR001375">
    <property type="entry name" value="Peptidase_S9_cat"/>
</dbReference>
<dbReference type="SUPFAM" id="SSF53474">
    <property type="entry name" value="alpha/beta-Hydrolases"/>
    <property type="match status" value="1"/>
</dbReference>
<evidence type="ECO:0000256" key="2">
    <source>
        <dbReference type="SAM" id="MobiDB-lite"/>
    </source>
</evidence>
<proteinExistence type="predicted"/>
<evidence type="ECO:0000313" key="4">
    <source>
        <dbReference type="EMBL" id="MDH5835660.1"/>
    </source>
</evidence>
<dbReference type="PANTHER" id="PTHR42776:SF27">
    <property type="entry name" value="DIPEPTIDYL PEPTIDASE FAMILY MEMBER 6"/>
    <property type="match status" value="1"/>
</dbReference>
<dbReference type="InterPro" id="IPR011042">
    <property type="entry name" value="6-blade_b-propeller_TolB-like"/>
</dbReference>
<name>A0ABT6JY77_9GAMM</name>
<dbReference type="Gene3D" id="2.120.10.30">
    <property type="entry name" value="TolB, C-terminal domain"/>
    <property type="match status" value="1"/>
</dbReference>
<dbReference type="Proteomes" id="UP001156873">
    <property type="component" value="Unassembled WGS sequence"/>
</dbReference>
<sequence length="591" mass="65031">MVSDGEDFAFTRQIDGRLEAFVLPMAGGEARQVTHGLDRLQAIEDFDGRGSRLLILKACEDSPPDAPVVAEHLPYKLDGVDTAAGQRIELGLLDVDSGAYCCLVARNGQIKEARWDPCFKRIAFVQTRQGRERHWTDLFVRDADGEVRRLTDALPSVGGIRWSPDGSRIALAASQREGEAIVQLYVVDVDSAECHCLDIEVDAPDAVEWQEDGLRLRVVQASRGSSRVVTVDLSGRITVVWEHPTRQVLGMAACGAALCLLVAGPDAGPELWIVGAEGENARRVSDFNAWRGERPPLDAQKRQFRVPDGFGGTEEIEGWLMLPEGEGPHPLLLDMHGGPQSHVRFEFERLVHWPVLVQHGWAVLALDTVGSASYGLEFARRLCGHWGEIDWPQWEAAVAHLRNEGVCDSCVAVFGHSYGGFLAAWALTRAPELCCGIASGPIANIESHTGTSDTGYYVGPYAMDTDEDYRLRERSRALSPVTHAHAIRSPLLLLQGTDDQRCPRGQSEELLTAVSRSGATPVRLTLFPGADHHVSTTGRPSHRRAYYHALVDWLERWRNNRSRPVSDLPTRPPAETPASDARISEVRSAPQ</sequence>
<feature type="region of interest" description="Disordered" evidence="2">
    <location>
        <begin position="562"/>
        <end position="591"/>
    </location>
</feature>
<dbReference type="GO" id="GO:0016787">
    <property type="term" value="F:hydrolase activity"/>
    <property type="evidence" value="ECO:0007669"/>
    <property type="project" value="UniProtKB-KW"/>
</dbReference>